<comment type="pathway">
    <text evidence="3">Glycan biosynthesis; trehalose biosynthesis.</text>
</comment>
<dbReference type="Gene3D" id="3.30.70.1020">
    <property type="entry name" value="Trehalose-6-phosphate phosphatase related protein, domain 2"/>
    <property type="match status" value="1"/>
</dbReference>
<dbReference type="InterPro" id="IPR044651">
    <property type="entry name" value="OTSB-like"/>
</dbReference>
<keyword evidence="3" id="KW-0460">Magnesium</keyword>
<dbReference type="SUPFAM" id="SSF56784">
    <property type="entry name" value="HAD-like"/>
    <property type="match status" value="1"/>
</dbReference>
<dbReference type="InterPro" id="IPR023214">
    <property type="entry name" value="HAD_sf"/>
</dbReference>
<dbReference type="RefSeq" id="WP_043462910.1">
    <property type="nucleotide sequence ID" value="NZ_CP134822.1"/>
</dbReference>
<comment type="caution">
    <text evidence="4">The sequence shown here is derived from an EMBL/GenBank/DDBJ whole genome shotgun (WGS) entry which is preliminary data.</text>
</comment>
<name>A0A3S5IL80_9ACTN</name>
<dbReference type="GO" id="GO:0005992">
    <property type="term" value="P:trehalose biosynthetic process"/>
    <property type="evidence" value="ECO:0007669"/>
    <property type="project" value="UniProtKB-UniPathway"/>
</dbReference>
<comment type="catalytic activity">
    <reaction evidence="3">
        <text>alpha,alpha-trehalose 6-phosphate + H2O = alpha,alpha-trehalose + phosphate</text>
        <dbReference type="Rhea" id="RHEA:23420"/>
        <dbReference type="ChEBI" id="CHEBI:15377"/>
        <dbReference type="ChEBI" id="CHEBI:16551"/>
        <dbReference type="ChEBI" id="CHEBI:43474"/>
        <dbReference type="ChEBI" id="CHEBI:58429"/>
        <dbReference type="EC" id="3.1.3.12"/>
    </reaction>
</comment>
<dbReference type="OrthoDB" id="9816160at2"/>
<dbReference type="AlphaFoldDB" id="A0A3S5IL80"/>
<organism evidence="4 5">
    <name type="scientific">Streptomyces xinghaiensis</name>
    <dbReference type="NCBI Taxonomy" id="1038928"/>
    <lineage>
        <taxon>Bacteria</taxon>
        <taxon>Bacillati</taxon>
        <taxon>Actinomycetota</taxon>
        <taxon>Actinomycetes</taxon>
        <taxon>Kitasatosporales</taxon>
        <taxon>Streptomycetaceae</taxon>
        <taxon>Streptomyces</taxon>
    </lineage>
</organism>
<dbReference type="UniPathway" id="UPA00299"/>
<gene>
    <name evidence="4" type="primary">otsB</name>
    <name evidence="4" type="ORF">SFRA_012480</name>
</gene>
<evidence type="ECO:0000256" key="3">
    <source>
        <dbReference type="RuleBase" id="RU361117"/>
    </source>
</evidence>
<evidence type="ECO:0000313" key="5">
    <source>
        <dbReference type="Proteomes" id="UP000028058"/>
    </source>
</evidence>
<dbReference type="PANTHER" id="PTHR43768">
    <property type="entry name" value="TREHALOSE 6-PHOSPHATE PHOSPHATASE"/>
    <property type="match status" value="1"/>
</dbReference>
<reference evidence="4 5" key="1">
    <citation type="journal article" date="2014" name="Genome Announc.">
        <title>Draft Genome Sequence of Streptomyces fradiae ATCC 19609, a Strain Highly Sensitive to Antibiotics.</title>
        <authorList>
            <person name="Bekker O.B."/>
            <person name="Klimina K.M."/>
            <person name="Vatlin A.A."/>
            <person name="Zakharevich N.V."/>
            <person name="Kasianov A.S."/>
            <person name="Danilenko V.N."/>
        </authorList>
    </citation>
    <scope>NUCLEOTIDE SEQUENCE [LARGE SCALE GENOMIC DNA]</scope>
    <source>
        <strain evidence="4 5">ATCC 19609</strain>
    </source>
</reference>
<dbReference type="NCBIfam" id="TIGR00685">
    <property type="entry name" value="T6PP"/>
    <property type="match status" value="1"/>
</dbReference>
<dbReference type="EC" id="3.1.3.12" evidence="3"/>
<keyword evidence="1 3" id="KW-0378">Hydrolase</keyword>
<dbReference type="PANTHER" id="PTHR43768:SF3">
    <property type="entry name" value="TREHALOSE 6-PHOSPHATE PHOSPHATASE"/>
    <property type="match status" value="1"/>
</dbReference>
<comment type="similarity">
    <text evidence="3">Belongs to the trehalose phosphatase family.</text>
</comment>
<dbReference type="GO" id="GO:0004805">
    <property type="term" value="F:trehalose-phosphatase activity"/>
    <property type="evidence" value="ECO:0007669"/>
    <property type="project" value="UniProtKB-EC"/>
</dbReference>
<protein>
    <recommendedName>
        <fullName evidence="3">Trehalose 6-phosphate phosphatase</fullName>
        <ecNumber evidence="3">3.1.3.12</ecNumber>
    </recommendedName>
</protein>
<evidence type="ECO:0000313" key="4">
    <source>
        <dbReference type="EMBL" id="RKM95852.1"/>
    </source>
</evidence>
<dbReference type="Proteomes" id="UP000028058">
    <property type="component" value="Unassembled WGS sequence"/>
</dbReference>
<accession>A0A3S5IL80</accession>
<keyword evidence="5" id="KW-1185">Reference proteome</keyword>
<dbReference type="EMBL" id="JNAD02000005">
    <property type="protein sequence ID" value="RKM95852.1"/>
    <property type="molecule type" value="Genomic_DNA"/>
</dbReference>
<proteinExistence type="inferred from homology"/>
<keyword evidence="3" id="KW-0479">Metal-binding</keyword>
<dbReference type="Pfam" id="PF02358">
    <property type="entry name" value="Trehalose_PPase"/>
    <property type="match status" value="1"/>
</dbReference>
<evidence type="ECO:0000256" key="2">
    <source>
        <dbReference type="ARBA" id="ARBA00024179"/>
    </source>
</evidence>
<dbReference type="Gene3D" id="3.40.50.1000">
    <property type="entry name" value="HAD superfamily/HAD-like"/>
    <property type="match status" value="1"/>
</dbReference>
<comment type="function">
    <text evidence="2 3">Removes the phosphate from trehalose 6-phosphate to produce free trehalose.</text>
</comment>
<sequence length="288" mass="29769">MGSHPHPLPTPVTDAGRDGLAALLERPERAVVALDFDGTLAPIVSDPERARAHPGAVPALARLAPLLRSIAVITGRPADVAVRNGGFSGVPGLEHLVVLGHYGAERWDAVTATVTAPDPHPGVAAVRAELPGVLDHNGDWKGTWVEDKGRAVAVHTRRATDPQAAFEQLREPLAALAERHGLIVEPGRMVLELRPPGIDKGVALTRYVRESGAGVVLYAGDDLGDLAAYAAVDELRSDGVPGLLVCSAAAAGEGAEELAERADVVADGPEGVVNLLDALATAVAEQQG</sequence>
<dbReference type="InterPro" id="IPR036412">
    <property type="entry name" value="HAD-like_sf"/>
</dbReference>
<dbReference type="InterPro" id="IPR003337">
    <property type="entry name" value="Trehalose_PPase"/>
</dbReference>
<dbReference type="GO" id="GO:0046872">
    <property type="term" value="F:metal ion binding"/>
    <property type="evidence" value="ECO:0007669"/>
    <property type="project" value="UniProtKB-KW"/>
</dbReference>
<evidence type="ECO:0000256" key="1">
    <source>
        <dbReference type="ARBA" id="ARBA00022801"/>
    </source>
</evidence>
<comment type="cofactor">
    <cofactor evidence="3">
        <name>Mg(2+)</name>
        <dbReference type="ChEBI" id="CHEBI:18420"/>
    </cofactor>
</comment>